<dbReference type="PANTHER" id="PTHR34472:SF1">
    <property type="entry name" value="SULFUR CARRIER PROTEIN THIS"/>
    <property type="match status" value="1"/>
</dbReference>
<dbReference type="CDD" id="cd00565">
    <property type="entry name" value="Ubl_ThiS"/>
    <property type="match status" value="1"/>
</dbReference>
<gene>
    <name evidence="1" type="primary">thiS</name>
    <name evidence="1" type="ORF">Q7514_25750</name>
</gene>
<organism evidence="1 2">
    <name type="scientific">Rhodococcus artemisiae</name>
    <dbReference type="NCBI Taxonomy" id="714159"/>
    <lineage>
        <taxon>Bacteria</taxon>
        <taxon>Bacillati</taxon>
        <taxon>Actinomycetota</taxon>
        <taxon>Actinomycetes</taxon>
        <taxon>Mycobacteriales</taxon>
        <taxon>Nocardiaceae</taxon>
        <taxon>Rhodococcus</taxon>
    </lineage>
</organism>
<dbReference type="PANTHER" id="PTHR34472">
    <property type="entry name" value="SULFUR CARRIER PROTEIN THIS"/>
    <property type="match status" value="1"/>
</dbReference>
<dbReference type="NCBIfam" id="TIGR01683">
    <property type="entry name" value="thiS"/>
    <property type="match status" value="1"/>
</dbReference>
<dbReference type="Gene3D" id="3.10.20.30">
    <property type="match status" value="1"/>
</dbReference>
<accession>A0ABU7LH87</accession>
<dbReference type="InterPro" id="IPR010035">
    <property type="entry name" value="Thi_S"/>
</dbReference>
<comment type="caution">
    <text evidence="1">The sequence shown here is derived from an EMBL/GenBank/DDBJ whole genome shotgun (WGS) entry which is preliminary data.</text>
</comment>
<dbReference type="SUPFAM" id="SSF54285">
    <property type="entry name" value="MoaD/ThiS"/>
    <property type="match status" value="1"/>
</dbReference>
<protein>
    <submittedName>
        <fullName evidence="1">Sulfur carrier protein ThiS</fullName>
    </submittedName>
</protein>
<proteinExistence type="predicted"/>
<reference evidence="1 2" key="1">
    <citation type="submission" date="2023-07" db="EMBL/GenBank/DDBJ databases">
        <authorList>
            <person name="Girao M."/>
            <person name="Carvalho M.F."/>
        </authorList>
    </citation>
    <scope>NUCLEOTIDE SEQUENCE [LARGE SCALE GENOMIC DNA]</scope>
    <source>
        <strain evidence="1 2">YIM65754</strain>
    </source>
</reference>
<dbReference type="Pfam" id="PF02597">
    <property type="entry name" value="ThiS"/>
    <property type="match status" value="1"/>
</dbReference>
<dbReference type="InterPro" id="IPR016155">
    <property type="entry name" value="Mopterin_synth/thiamin_S_b"/>
</dbReference>
<evidence type="ECO:0000313" key="2">
    <source>
        <dbReference type="Proteomes" id="UP001336020"/>
    </source>
</evidence>
<dbReference type="InterPro" id="IPR003749">
    <property type="entry name" value="ThiS/MoaD-like"/>
</dbReference>
<dbReference type="RefSeq" id="WP_330136109.1">
    <property type="nucleotide sequence ID" value="NZ_JAUTXY010000015.1"/>
</dbReference>
<name>A0ABU7LH87_9NOCA</name>
<dbReference type="InterPro" id="IPR012675">
    <property type="entry name" value="Beta-grasp_dom_sf"/>
</dbReference>
<sequence length="71" mass="7544">MTSPISVGITVNGEEKYFAEAPTVTELLVEMTLPEKGIAVAVDGVLFPRGRWAEKLDKGAQIEILTAVQGG</sequence>
<dbReference type="Proteomes" id="UP001336020">
    <property type="component" value="Unassembled WGS sequence"/>
</dbReference>
<dbReference type="EMBL" id="JAUTXY010000015">
    <property type="protein sequence ID" value="MEE2060931.1"/>
    <property type="molecule type" value="Genomic_DNA"/>
</dbReference>
<keyword evidence="2" id="KW-1185">Reference proteome</keyword>
<evidence type="ECO:0000313" key="1">
    <source>
        <dbReference type="EMBL" id="MEE2060931.1"/>
    </source>
</evidence>